<proteinExistence type="predicted"/>
<name>A0AAV0U9Q8_9STRA</name>
<sequence length="69" mass="7824">MINIPNVPNASKFLRWMHERGAAFPKKAAKKKVFVTCTKCSGGKQIMYLRSDIEMEFVSKDVIESSNES</sequence>
<keyword evidence="3" id="KW-1185">Reference proteome</keyword>
<dbReference type="AlphaFoldDB" id="A0AAV0U9Q8"/>
<evidence type="ECO:0000313" key="1">
    <source>
        <dbReference type="EMBL" id="CAH0486400.1"/>
    </source>
</evidence>
<dbReference type="Proteomes" id="UP001157938">
    <property type="component" value="Unassembled WGS sequence"/>
</dbReference>
<evidence type="ECO:0000313" key="2">
    <source>
        <dbReference type="EMBL" id="CAI5731931.1"/>
    </source>
</evidence>
<evidence type="ECO:0000313" key="4">
    <source>
        <dbReference type="Proteomes" id="UP001159659"/>
    </source>
</evidence>
<dbReference type="Proteomes" id="UP001159659">
    <property type="component" value="Unassembled WGS sequence"/>
</dbReference>
<dbReference type="EMBL" id="CANTFK010000868">
    <property type="protein sequence ID" value="CAI5731931.1"/>
    <property type="molecule type" value="Genomic_DNA"/>
</dbReference>
<accession>A0AAV0U9Q8</accession>
<reference evidence="1 3" key="1">
    <citation type="submission" date="2021-11" db="EMBL/GenBank/DDBJ databases">
        <authorList>
            <person name="Islam A."/>
            <person name="Islam S."/>
            <person name="Flora M.S."/>
            <person name="Rahman M."/>
            <person name="Ziaur R.M."/>
            <person name="Epstein J.H."/>
            <person name="Hassan M."/>
            <person name="Klassen M."/>
            <person name="Woodard K."/>
            <person name="Webb A."/>
            <person name="Webby R.J."/>
            <person name="El Zowalaty M.E."/>
        </authorList>
    </citation>
    <scope>NUCLEOTIDE SEQUENCE [LARGE SCALE GENOMIC DNA]</scope>
    <source>
        <strain evidence="1">Pf1</strain>
    </source>
</reference>
<organism evidence="2 4">
    <name type="scientific">Peronospora farinosa</name>
    <dbReference type="NCBI Taxonomy" id="134698"/>
    <lineage>
        <taxon>Eukaryota</taxon>
        <taxon>Sar</taxon>
        <taxon>Stramenopiles</taxon>
        <taxon>Oomycota</taxon>
        <taxon>Peronosporomycetes</taxon>
        <taxon>Peronosporales</taxon>
        <taxon>Peronosporaceae</taxon>
        <taxon>Peronospora</taxon>
    </lineage>
</organism>
<dbReference type="EMBL" id="CAKLBC010000446">
    <property type="protein sequence ID" value="CAH0486400.1"/>
    <property type="molecule type" value="Genomic_DNA"/>
</dbReference>
<comment type="caution">
    <text evidence="2">The sequence shown here is derived from an EMBL/GenBank/DDBJ whole genome shotgun (WGS) entry which is preliminary data.</text>
</comment>
<evidence type="ECO:0000313" key="3">
    <source>
        <dbReference type="Proteomes" id="UP001157938"/>
    </source>
</evidence>
<gene>
    <name evidence="1" type="ORF">PFR001_LOCUS2034</name>
    <name evidence="2" type="ORF">PFR002_LOCUS6731</name>
</gene>
<reference evidence="2" key="2">
    <citation type="submission" date="2022-12" db="EMBL/GenBank/DDBJ databases">
        <authorList>
            <person name="Webb A."/>
        </authorList>
    </citation>
    <scope>NUCLEOTIDE SEQUENCE</scope>
    <source>
        <strain evidence="2">Pf2</strain>
    </source>
</reference>
<protein>
    <submittedName>
        <fullName evidence="2">Uncharacterized protein</fullName>
    </submittedName>
</protein>